<dbReference type="InterPro" id="IPR012337">
    <property type="entry name" value="RNaseH-like_sf"/>
</dbReference>
<evidence type="ECO:0000259" key="1">
    <source>
        <dbReference type="Pfam" id="PF17921"/>
    </source>
</evidence>
<dbReference type="Gene3D" id="1.10.340.70">
    <property type="match status" value="1"/>
</dbReference>
<dbReference type="Gene3D" id="3.30.420.10">
    <property type="entry name" value="Ribonuclease H-like superfamily/Ribonuclease H"/>
    <property type="match status" value="1"/>
</dbReference>
<reference evidence="2" key="1">
    <citation type="submission" date="2023-08" db="EMBL/GenBank/DDBJ databases">
        <title>A de novo genome assembly of Solanum verrucosum Schlechtendal, a Mexican diploid species geographically isolated from the other diploid A-genome species in potato relatives.</title>
        <authorList>
            <person name="Hosaka K."/>
        </authorList>
    </citation>
    <scope>NUCLEOTIDE SEQUENCE</scope>
    <source>
        <tissue evidence="2">Young leaves</tissue>
    </source>
</reference>
<proteinExistence type="predicted"/>
<dbReference type="PANTHER" id="PTHR45835:SF91">
    <property type="entry name" value="RETROTRANSPOSON, TY3-GYPSY SUBCLASS-LIKE PROTEIN"/>
    <property type="match status" value="1"/>
</dbReference>
<evidence type="ECO:0000313" key="3">
    <source>
        <dbReference type="Proteomes" id="UP001234989"/>
    </source>
</evidence>
<dbReference type="InterPro" id="IPR036397">
    <property type="entry name" value="RNaseH_sf"/>
</dbReference>
<gene>
    <name evidence="2" type="ORF">MTR67_022406</name>
</gene>
<name>A0AAF0QYW1_SOLVR</name>
<feature type="non-terminal residue" evidence="2">
    <location>
        <position position="129"/>
    </location>
</feature>
<dbReference type="PANTHER" id="PTHR45835">
    <property type="entry name" value="YALI0A06105P"/>
    <property type="match status" value="1"/>
</dbReference>
<organism evidence="2 3">
    <name type="scientific">Solanum verrucosum</name>
    <dbReference type="NCBI Taxonomy" id="315347"/>
    <lineage>
        <taxon>Eukaryota</taxon>
        <taxon>Viridiplantae</taxon>
        <taxon>Streptophyta</taxon>
        <taxon>Embryophyta</taxon>
        <taxon>Tracheophyta</taxon>
        <taxon>Spermatophyta</taxon>
        <taxon>Magnoliopsida</taxon>
        <taxon>eudicotyledons</taxon>
        <taxon>Gunneridae</taxon>
        <taxon>Pentapetalae</taxon>
        <taxon>asterids</taxon>
        <taxon>lamiids</taxon>
        <taxon>Solanales</taxon>
        <taxon>Solanaceae</taxon>
        <taxon>Solanoideae</taxon>
        <taxon>Solaneae</taxon>
        <taxon>Solanum</taxon>
    </lineage>
</organism>
<dbReference type="Pfam" id="PF17921">
    <property type="entry name" value="Integrase_H2C2"/>
    <property type="match status" value="1"/>
</dbReference>
<dbReference type="EMBL" id="CP133616">
    <property type="protein sequence ID" value="WMV29021.1"/>
    <property type="molecule type" value="Genomic_DNA"/>
</dbReference>
<evidence type="ECO:0000313" key="2">
    <source>
        <dbReference type="EMBL" id="WMV29021.1"/>
    </source>
</evidence>
<dbReference type="Proteomes" id="UP001234989">
    <property type="component" value="Chromosome 5"/>
</dbReference>
<accession>A0AAF0QYW1</accession>
<protein>
    <recommendedName>
        <fullName evidence="1">Integrase zinc-binding domain-containing protein</fullName>
    </recommendedName>
</protein>
<dbReference type="InterPro" id="IPR041588">
    <property type="entry name" value="Integrase_H2C2"/>
</dbReference>
<dbReference type="AlphaFoldDB" id="A0AAF0QYW1"/>
<feature type="domain" description="Integrase zinc-binding" evidence="1">
    <location>
        <begin position="1"/>
        <end position="33"/>
    </location>
</feature>
<dbReference type="SUPFAM" id="SSF53098">
    <property type="entry name" value="Ribonuclease H-like"/>
    <property type="match status" value="1"/>
</dbReference>
<keyword evidence="3" id="KW-1185">Reference proteome</keyword>
<sequence length="129" mass="15031">MYHYLQEVYWLNGMMKYIVGFVAKCPNCQQVKAEHQKLGGLSQDIDTPTWKWEDVNMDLVVGLPLTRRQHDSIWVIVDMMTKSAHFIPVKVSFSTEDYAKLYKSRKTDGQAECTIQTLEDMLKACVIYF</sequence>
<dbReference type="GO" id="GO:0003676">
    <property type="term" value="F:nucleic acid binding"/>
    <property type="evidence" value="ECO:0007669"/>
    <property type="project" value="InterPro"/>
</dbReference>